<dbReference type="InterPro" id="IPR036411">
    <property type="entry name" value="TorD-like_sf"/>
</dbReference>
<dbReference type="Pfam" id="PF02613">
    <property type="entry name" value="Nitrate_red_del"/>
    <property type="match status" value="1"/>
</dbReference>
<dbReference type="EMBL" id="AP026708">
    <property type="protein sequence ID" value="BDQ34544.1"/>
    <property type="molecule type" value="Genomic_DNA"/>
</dbReference>
<dbReference type="RefSeq" id="WP_264981445.1">
    <property type="nucleotide sequence ID" value="NZ_AP026708.1"/>
</dbReference>
<reference evidence="2" key="1">
    <citation type="submission" date="2022-08" db="EMBL/GenBank/DDBJ databases">
        <title>Genome Sequence of the sulphate-reducing bacterium, Pseudodesulfovibrio portus JCM14722.</title>
        <authorList>
            <person name="Kondo R."/>
            <person name="Kataoka T."/>
        </authorList>
    </citation>
    <scope>NUCLEOTIDE SEQUENCE</scope>
    <source>
        <strain evidence="2">JCM 14722</strain>
    </source>
</reference>
<evidence type="ECO:0000313" key="2">
    <source>
        <dbReference type="EMBL" id="BDQ34544.1"/>
    </source>
</evidence>
<sequence>MPIADSKIVLLKAIELCVAVFRGPGASLWAAMTDSGVPELLTSVQHYSGLPVEPLSRLREGLAGCDGDFDTLETEYVRLFIAGPGGVPAPLYESCHLGGGSRTMGRPALDMRDRLAAAGLAVDLDSNEPPDHLAIELEYLYHLLALGWSGDEPARADEGVEFATSVMLPWVRRFRDALAGSDPHPVFMAGADLAVGVLESVPHA</sequence>
<name>A0ABN6RV06_9BACT</name>
<dbReference type="Gene3D" id="1.10.3480.10">
    <property type="entry name" value="TorD-like"/>
    <property type="match status" value="1"/>
</dbReference>
<dbReference type="PANTHER" id="PTHR34227">
    <property type="entry name" value="CHAPERONE PROTEIN YCDY"/>
    <property type="match status" value="1"/>
</dbReference>
<keyword evidence="3" id="KW-1185">Reference proteome</keyword>
<evidence type="ECO:0008006" key="4">
    <source>
        <dbReference type="Google" id="ProtNLM"/>
    </source>
</evidence>
<gene>
    <name evidence="2" type="ORF">JCM14722_20860</name>
</gene>
<dbReference type="SUPFAM" id="SSF89155">
    <property type="entry name" value="TorD-like"/>
    <property type="match status" value="1"/>
</dbReference>
<dbReference type="InterPro" id="IPR050289">
    <property type="entry name" value="TorD/DmsD_chaperones"/>
</dbReference>
<keyword evidence="1" id="KW-0143">Chaperone</keyword>
<evidence type="ECO:0000256" key="1">
    <source>
        <dbReference type="ARBA" id="ARBA00023186"/>
    </source>
</evidence>
<organism evidence="2 3">
    <name type="scientific">Pseudodesulfovibrio portus</name>
    <dbReference type="NCBI Taxonomy" id="231439"/>
    <lineage>
        <taxon>Bacteria</taxon>
        <taxon>Pseudomonadati</taxon>
        <taxon>Thermodesulfobacteriota</taxon>
        <taxon>Desulfovibrionia</taxon>
        <taxon>Desulfovibrionales</taxon>
        <taxon>Desulfovibrionaceae</taxon>
    </lineage>
</organism>
<dbReference type="PANTHER" id="PTHR34227:SF1">
    <property type="entry name" value="DIMETHYL SULFOXIDE REDUCTASE CHAPERONE-RELATED"/>
    <property type="match status" value="1"/>
</dbReference>
<accession>A0ABN6RV06</accession>
<proteinExistence type="predicted"/>
<evidence type="ECO:0000313" key="3">
    <source>
        <dbReference type="Proteomes" id="UP001061361"/>
    </source>
</evidence>
<dbReference type="Proteomes" id="UP001061361">
    <property type="component" value="Chromosome"/>
</dbReference>
<protein>
    <recommendedName>
        <fullName evidence="4">Molecular chaperone TorD</fullName>
    </recommendedName>
</protein>
<dbReference type="InterPro" id="IPR020945">
    <property type="entry name" value="DMSO/NO3_reduct_chaperone"/>
</dbReference>